<dbReference type="EMBL" id="VIIS01001993">
    <property type="protein sequence ID" value="KAF0289909.1"/>
    <property type="molecule type" value="Genomic_DNA"/>
</dbReference>
<organism evidence="2 3">
    <name type="scientific">Amphibalanus amphitrite</name>
    <name type="common">Striped barnacle</name>
    <name type="synonym">Balanus amphitrite</name>
    <dbReference type="NCBI Taxonomy" id="1232801"/>
    <lineage>
        <taxon>Eukaryota</taxon>
        <taxon>Metazoa</taxon>
        <taxon>Ecdysozoa</taxon>
        <taxon>Arthropoda</taxon>
        <taxon>Crustacea</taxon>
        <taxon>Multicrustacea</taxon>
        <taxon>Cirripedia</taxon>
        <taxon>Thoracica</taxon>
        <taxon>Thoracicalcarea</taxon>
        <taxon>Balanomorpha</taxon>
        <taxon>Balanoidea</taxon>
        <taxon>Balanidae</taxon>
        <taxon>Amphibalaninae</taxon>
        <taxon>Amphibalanus</taxon>
    </lineage>
</organism>
<dbReference type="AlphaFoldDB" id="A0A6A4V9W8"/>
<accession>A0A6A4V9W8</accession>
<comment type="caution">
    <text evidence="2">The sequence shown here is derived from an EMBL/GenBank/DDBJ whole genome shotgun (WGS) entry which is preliminary data.</text>
</comment>
<feature type="region of interest" description="Disordered" evidence="1">
    <location>
        <begin position="55"/>
        <end position="77"/>
    </location>
</feature>
<name>A0A6A4V9W8_AMPAM</name>
<gene>
    <name evidence="2" type="ORF">FJT64_011860</name>
</gene>
<evidence type="ECO:0000313" key="3">
    <source>
        <dbReference type="Proteomes" id="UP000440578"/>
    </source>
</evidence>
<feature type="compositionally biased region" description="Low complexity" evidence="1">
    <location>
        <begin position="60"/>
        <end position="77"/>
    </location>
</feature>
<protein>
    <submittedName>
        <fullName evidence="2">Uncharacterized protein</fullName>
    </submittedName>
</protein>
<feature type="region of interest" description="Disordered" evidence="1">
    <location>
        <begin position="1"/>
        <end position="30"/>
    </location>
</feature>
<evidence type="ECO:0000313" key="2">
    <source>
        <dbReference type="EMBL" id="KAF0289909.1"/>
    </source>
</evidence>
<proteinExistence type="predicted"/>
<dbReference type="Proteomes" id="UP000440578">
    <property type="component" value="Unassembled WGS sequence"/>
</dbReference>
<evidence type="ECO:0000256" key="1">
    <source>
        <dbReference type="SAM" id="MobiDB-lite"/>
    </source>
</evidence>
<reference evidence="2 3" key="1">
    <citation type="submission" date="2019-07" db="EMBL/GenBank/DDBJ databases">
        <title>Draft genome assembly of a fouling barnacle, Amphibalanus amphitrite (Darwin, 1854): The first reference genome for Thecostraca.</title>
        <authorList>
            <person name="Kim W."/>
        </authorList>
    </citation>
    <scope>NUCLEOTIDE SEQUENCE [LARGE SCALE GENOMIC DNA]</scope>
    <source>
        <strain evidence="2">SNU_AA5</strain>
        <tissue evidence="2">Soma without cirri and trophi</tissue>
    </source>
</reference>
<sequence>MPRVTRMPTRSSRWCRPTGGRGVAPRGPQGGVHPACLGYAVGLGNCGGFPISATSREEVPGSLPWSSRSSSAPTTTW</sequence>
<keyword evidence="3" id="KW-1185">Reference proteome</keyword>